<dbReference type="RefSeq" id="WP_161745097.1">
    <property type="nucleotide sequence ID" value="NZ_JAAAMV010000020.1"/>
</dbReference>
<feature type="domain" description="YknX-like barrel-sandwich hybrid" evidence="2">
    <location>
        <begin position="77"/>
        <end position="189"/>
    </location>
</feature>
<dbReference type="PANTHER" id="PTHR30469">
    <property type="entry name" value="MULTIDRUG RESISTANCE PROTEIN MDTA"/>
    <property type="match status" value="1"/>
</dbReference>
<dbReference type="Pfam" id="PF25984">
    <property type="entry name" value="BSH_YknX"/>
    <property type="match status" value="1"/>
</dbReference>
<evidence type="ECO:0000256" key="1">
    <source>
        <dbReference type="SAM" id="Coils"/>
    </source>
</evidence>
<dbReference type="Gene3D" id="2.40.50.100">
    <property type="match status" value="1"/>
</dbReference>
<dbReference type="PROSITE" id="PS51257">
    <property type="entry name" value="PROKAR_LIPOPROTEIN"/>
    <property type="match status" value="1"/>
</dbReference>
<protein>
    <submittedName>
        <fullName evidence="3">Biotin/lipoyl-binding protein</fullName>
    </submittedName>
</protein>
<keyword evidence="1" id="KW-0175">Coiled coil</keyword>
<reference evidence="3 4" key="1">
    <citation type="submission" date="2020-01" db="EMBL/GenBank/DDBJ databases">
        <title>Paenibacillus soybeanensis sp. nov. isolated from the nodules of soybean (Glycine max(L.) Merr).</title>
        <authorList>
            <person name="Wang H."/>
        </authorList>
    </citation>
    <scope>NUCLEOTIDE SEQUENCE [LARGE SCALE GENOMIC DNA]</scope>
    <source>
        <strain evidence="3 4">T1</strain>
    </source>
</reference>
<evidence type="ECO:0000259" key="2">
    <source>
        <dbReference type="Pfam" id="PF25984"/>
    </source>
</evidence>
<dbReference type="Gene3D" id="1.10.287.470">
    <property type="entry name" value="Helix hairpin bin"/>
    <property type="match status" value="1"/>
</dbReference>
<dbReference type="Gene3D" id="2.40.420.20">
    <property type="match status" value="1"/>
</dbReference>
<accession>A0ABW9XVE5</accession>
<evidence type="ECO:0000313" key="4">
    <source>
        <dbReference type="Proteomes" id="UP000665561"/>
    </source>
</evidence>
<dbReference type="EMBL" id="JAAAMV010000020">
    <property type="protein sequence ID" value="NBD26291.1"/>
    <property type="molecule type" value="Genomic_DNA"/>
</dbReference>
<keyword evidence="4" id="KW-1185">Reference proteome</keyword>
<dbReference type="SUPFAM" id="SSF111369">
    <property type="entry name" value="HlyD-like secretion proteins"/>
    <property type="match status" value="1"/>
</dbReference>
<feature type="coiled-coil region" evidence="1">
    <location>
        <begin position="107"/>
        <end position="167"/>
    </location>
</feature>
<organism evidence="3 4">
    <name type="scientific">Paenibacillus glycinis</name>
    <dbReference type="NCBI Taxonomy" id="2697035"/>
    <lineage>
        <taxon>Bacteria</taxon>
        <taxon>Bacillati</taxon>
        <taxon>Bacillota</taxon>
        <taxon>Bacilli</taxon>
        <taxon>Bacillales</taxon>
        <taxon>Paenibacillaceae</taxon>
        <taxon>Paenibacillus</taxon>
    </lineage>
</organism>
<comment type="caution">
    <text evidence="3">The sequence shown here is derived from an EMBL/GenBank/DDBJ whole genome shotgun (WGS) entry which is preliminary data.</text>
</comment>
<sequence length="379" mass="39802">MEEQTSRSRKRKIRLIAGAFLVLLAGCTLAGNSLRALSLPKVYTAVPSAGTLAHDFEGSAAIQPGETRNLSNPAGWKVAKVLVKQGDQVHAGQPLVQYDDADAMLELADQQASLKKLNLSMHQLETDYIEAAGGDSASAKVAAANAIETAKLDIASQQEHIQHLQKTIAESRQIAAPFDGVVTAVNAAAGLDSGGLPDVTLSNAVKGYRLQLLVPGDTAALLHIGDTLDQITLLEADDRKLTGTISAIEEVAAGGGDPADGDETGSGAAVGSSYKLTVAFKDDGLRGGERAKVKLSETGGDQLILVPNEAVHKNAEGTYVFTLRAEEGPLGNAYYAVETPVKAVDANEYVTAVSEGLFEQQEIIVNSSDFIMDGVRVRR</sequence>
<dbReference type="Proteomes" id="UP000665561">
    <property type="component" value="Unassembled WGS sequence"/>
</dbReference>
<gene>
    <name evidence="3" type="ORF">GT019_20660</name>
</gene>
<name>A0ABW9XVE5_9BACL</name>
<evidence type="ECO:0000313" key="3">
    <source>
        <dbReference type="EMBL" id="NBD26291.1"/>
    </source>
</evidence>
<proteinExistence type="predicted"/>
<dbReference type="InterPro" id="IPR058639">
    <property type="entry name" value="BSH_YknX-like"/>
</dbReference>